<evidence type="ECO:0000256" key="1">
    <source>
        <dbReference type="SAM" id="Phobius"/>
    </source>
</evidence>
<reference evidence="2" key="2">
    <citation type="submission" date="2020-05" db="UniProtKB">
        <authorList>
            <consortium name="EnsemblMetazoa"/>
        </authorList>
    </citation>
    <scope>IDENTIFICATION</scope>
    <source>
        <strain evidence="2">IAEA</strain>
    </source>
</reference>
<protein>
    <submittedName>
        <fullName evidence="2">Uncharacterized protein</fullName>
    </submittedName>
</protein>
<evidence type="ECO:0000313" key="2">
    <source>
        <dbReference type="EnsemblMetazoa" id="GBRI006194-PA"/>
    </source>
</evidence>
<keyword evidence="1" id="KW-0472">Membrane</keyword>
<sequence>MHENTTISSTCTITKRTQTRCGYTGPWTVKQKHQQRQQQVHSKAAAAAAAASAAAVAVAVAGVFDCLLLFAATPAPVAAFKLCICKRKFTTTTQHKSTSQRPARHYIIISIDRE</sequence>
<keyword evidence="1" id="KW-1133">Transmembrane helix</keyword>
<name>A0A1A9W4P0_9MUSC</name>
<dbReference type="VEuPathDB" id="VectorBase:GBRI006194"/>
<accession>A0A1A9W4P0</accession>
<keyword evidence="3" id="KW-1185">Reference proteome</keyword>
<dbReference type="AlphaFoldDB" id="A0A1A9W4P0"/>
<dbReference type="Proteomes" id="UP000091820">
    <property type="component" value="Unassembled WGS sequence"/>
</dbReference>
<evidence type="ECO:0000313" key="3">
    <source>
        <dbReference type="Proteomes" id="UP000091820"/>
    </source>
</evidence>
<dbReference type="EnsemblMetazoa" id="GBRI006194-RA">
    <property type="protein sequence ID" value="GBRI006194-PA"/>
    <property type="gene ID" value="GBRI006194"/>
</dbReference>
<reference evidence="3" key="1">
    <citation type="submission" date="2014-03" db="EMBL/GenBank/DDBJ databases">
        <authorList>
            <person name="Aksoy S."/>
            <person name="Warren W."/>
            <person name="Wilson R.K."/>
        </authorList>
    </citation>
    <scope>NUCLEOTIDE SEQUENCE [LARGE SCALE GENOMIC DNA]</scope>
    <source>
        <strain evidence="3">IAEA</strain>
    </source>
</reference>
<feature type="transmembrane region" description="Helical" evidence="1">
    <location>
        <begin position="44"/>
        <end position="72"/>
    </location>
</feature>
<organism evidence="2 3">
    <name type="scientific">Glossina brevipalpis</name>
    <dbReference type="NCBI Taxonomy" id="37001"/>
    <lineage>
        <taxon>Eukaryota</taxon>
        <taxon>Metazoa</taxon>
        <taxon>Ecdysozoa</taxon>
        <taxon>Arthropoda</taxon>
        <taxon>Hexapoda</taxon>
        <taxon>Insecta</taxon>
        <taxon>Pterygota</taxon>
        <taxon>Neoptera</taxon>
        <taxon>Endopterygota</taxon>
        <taxon>Diptera</taxon>
        <taxon>Brachycera</taxon>
        <taxon>Muscomorpha</taxon>
        <taxon>Hippoboscoidea</taxon>
        <taxon>Glossinidae</taxon>
        <taxon>Glossina</taxon>
    </lineage>
</organism>
<proteinExistence type="predicted"/>
<keyword evidence="1" id="KW-0812">Transmembrane</keyword>